<dbReference type="Proteomes" id="UP000240424">
    <property type="component" value="Unassembled WGS sequence"/>
</dbReference>
<dbReference type="Gene3D" id="3.30.750.24">
    <property type="entry name" value="STAS domain"/>
    <property type="match status" value="1"/>
</dbReference>
<name>A0A2U3P599_9MYCO</name>
<dbReference type="PROSITE" id="PS50801">
    <property type="entry name" value="STAS"/>
    <property type="match status" value="1"/>
</dbReference>
<dbReference type="InterPro" id="IPR002645">
    <property type="entry name" value="STAS_dom"/>
</dbReference>
<dbReference type="CDD" id="cd07043">
    <property type="entry name" value="STAS_anti-anti-sigma_factors"/>
    <property type="match status" value="1"/>
</dbReference>
<sequence length="108" mass="11145">VGSSVFTLHELGDGPTAVVAAAGEIDATNADDFAESVGALPGPRPVILDLSGLHYLDSAGFAALDRLLGQGAAIIVVSPESPVHSAAQLMELPFHHDAEAAHRELQQR</sequence>
<protein>
    <submittedName>
        <fullName evidence="2">Anti-anti-sigma regulatory factor (Antagonist of anti-sigma factor)</fullName>
    </submittedName>
</protein>
<evidence type="ECO:0000313" key="2">
    <source>
        <dbReference type="EMBL" id="SPM38910.1"/>
    </source>
</evidence>
<dbReference type="EMBL" id="FUEZ01000003">
    <property type="protein sequence ID" value="SPM38910.1"/>
    <property type="molecule type" value="Genomic_DNA"/>
</dbReference>
<accession>A0A2U3P599</accession>
<gene>
    <name evidence="2" type="ORF">MNAB215_1091</name>
</gene>
<evidence type="ECO:0000313" key="3">
    <source>
        <dbReference type="Proteomes" id="UP000240424"/>
    </source>
</evidence>
<feature type="domain" description="STAS" evidence="1">
    <location>
        <begin position="18"/>
        <end position="67"/>
    </location>
</feature>
<reference evidence="2 3" key="1">
    <citation type="submission" date="2017-01" db="EMBL/GenBank/DDBJ databases">
        <authorList>
            <consortium name="Urmite Genomes"/>
        </authorList>
    </citation>
    <scope>NUCLEOTIDE SEQUENCE [LARGE SCALE GENOMIC DNA]</scope>
    <source>
        <strain evidence="2 3">AB215</strain>
    </source>
</reference>
<dbReference type="SUPFAM" id="SSF52091">
    <property type="entry name" value="SpoIIaa-like"/>
    <property type="match status" value="1"/>
</dbReference>
<feature type="non-terminal residue" evidence="2">
    <location>
        <position position="1"/>
    </location>
</feature>
<organism evidence="2 3">
    <name type="scientific">Mycobacterium numidiamassiliense</name>
    <dbReference type="NCBI Taxonomy" id="1841861"/>
    <lineage>
        <taxon>Bacteria</taxon>
        <taxon>Bacillati</taxon>
        <taxon>Actinomycetota</taxon>
        <taxon>Actinomycetes</taxon>
        <taxon>Mycobacteriales</taxon>
        <taxon>Mycobacteriaceae</taxon>
        <taxon>Mycobacterium</taxon>
    </lineage>
</organism>
<evidence type="ECO:0000259" key="1">
    <source>
        <dbReference type="PROSITE" id="PS50801"/>
    </source>
</evidence>
<dbReference type="Pfam" id="PF01740">
    <property type="entry name" value="STAS"/>
    <property type="match status" value="1"/>
</dbReference>
<dbReference type="InterPro" id="IPR036513">
    <property type="entry name" value="STAS_dom_sf"/>
</dbReference>
<keyword evidence="3" id="KW-1185">Reference proteome</keyword>
<dbReference type="AlphaFoldDB" id="A0A2U3P599"/>
<dbReference type="STRING" id="1841861.GCA_900157365_05294"/>
<proteinExistence type="predicted"/>